<gene>
    <name evidence="1" type="ORF">JCR33_07930</name>
</gene>
<dbReference type="Proteomes" id="UP000609531">
    <property type="component" value="Unassembled WGS sequence"/>
</dbReference>
<organism evidence="1 2">
    <name type="scientific">Acuticoccus mangrovi</name>
    <dbReference type="NCBI Taxonomy" id="2796142"/>
    <lineage>
        <taxon>Bacteria</taxon>
        <taxon>Pseudomonadati</taxon>
        <taxon>Pseudomonadota</taxon>
        <taxon>Alphaproteobacteria</taxon>
        <taxon>Hyphomicrobiales</taxon>
        <taxon>Amorphaceae</taxon>
        <taxon>Acuticoccus</taxon>
    </lineage>
</organism>
<dbReference type="InterPro" id="IPR033469">
    <property type="entry name" value="CYTH-like_dom_sf"/>
</dbReference>
<dbReference type="Gene3D" id="2.40.320.10">
    <property type="entry name" value="Hypothetical Protein Pfu-838710-001"/>
    <property type="match status" value="1"/>
</dbReference>
<accession>A0A934IFM2</accession>
<evidence type="ECO:0000313" key="1">
    <source>
        <dbReference type="EMBL" id="MBJ3775608.1"/>
    </source>
</evidence>
<protein>
    <recommendedName>
        <fullName evidence="3">CYTH domain-containing protein</fullName>
    </recommendedName>
</protein>
<sequence>MARAKGGTNRPVMAREYKLILNQDRFIDRSAGTAALLARIVEQATALGAKVETQREEETRRTRYLDTPTQALRRAGFTLRLRYEHADARHKVTLKHRARDRYVAAAKNLSATAKPYTGVFEEDVLPGFVSIFSQAGSVRLSELPALDSIAEATALFPELGTLDFEKAGRLEVVNGFEPTEVFCRLCKIKAGRKGKIRVGLSFWYGAEECGRPLIAECAFDIRARDGDDFRLAHVRAANGLFDALQGLPGWIRTEATTKTAFAYTSGA</sequence>
<comment type="caution">
    <text evidence="1">The sequence shown here is derived from an EMBL/GenBank/DDBJ whole genome shotgun (WGS) entry which is preliminary data.</text>
</comment>
<keyword evidence="2" id="KW-1185">Reference proteome</keyword>
<dbReference type="AlphaFoldDB" id="A0A934IFM2"/>
<evidence type="ECO:0000313" key="2">
    <source>
        <dbReference type="Proteomes" id="UP000609531"/>
    </source>
</evidence>
<dbReference type="SUPFAM" id="SSF55154">
    <property type="entry name" value="CYTH-like phosphatases"/>
    <property type="match status" value="1"/>
</dbReference>
<proteinExistence type="predicted"/>
<name>A0A934IFM2_9HYPH</name>
<evidence type="ECO:0008006" key="3">
    <source>
        <dbReference type="Google" id="ProtNLM"/>
    </source>
</evidence>
<dbReference type="RefSeq" id="WP_198881488.1">
    <property type="nucleotide sequence ID" value="NZ_JAEKJA010000005.1"/>
</dbReference>
<reference evidence="1" key="1">
    <citation type="submission" date="2020-12" db="EMBL/GenBank/DDBJ databases">
        <title>Bacterial taxonomy.</title>
        <authorList>
            <person name="Pan X."/>
        </authorList>
    </citation>
    <scope>NUCLEOTIDE SEQUENCE</scope>
    <source>
        <strain evidence="1">B2012</strain>
    </source>
</reference>
<dbReference type="EMBL" id="JAEKJA010000005">
    <property type="protein sequence ID" value="MBJ3775608.1"/>
    <property type="molecule type" value="Genomic_DNA"/>
</dbReference>